<proteinExistence type="predicted"/>
<dbReference type="PRINTS" id="PR00035">
    <property type="entry name" value="HTHGNTR"/>
</dbReference>
<dbReference type="Pfam" id="PF00392">
    <property type="entry name" value="GntR"/>
    <property type="match status" value="1"/>
</dbReference>
<evidence type="ECO:0000313" key="6">
    <source>
        <dbReference type="Proteomes" id="UP000239907"/>
    </source>
</evidence>
<dbReference type="Gene3D" id="1.10.10.10">
    <property type="entry name" value="Winged helix-like DNA-binding domain superfamily/Winged helix DNA-binding domain"/>
    <property type="match status" value="1"/>
</dbReference>
<evidence type="ECO:0000313" key="5">
    <source>
        <dbReference type="EMBL" id="PQJ27120.1"/>
    </source>
</evidence>
<protein>
    <recommendedName>
        <fullName evidence="4">HTH gntR-type domain-containing protein</fullName>
    </recommendedName>
</protein>
<reference evidence="5 6" key="1">
    <citation type="submission" date="2016-12" db="EMBL/GenBank/DDBJ databases">
        <title>Study of bacterial adaptation to deep sea.</title>
        <authorList>
            <person name="Song J."/>
            <person name="Yoshizawa S."/>
            <person name="Kogure K."/>
        </authorList>
    </citation>
    <scope>NUCLEOTIDE SEQUENCE [LARGE SCALE GENOMIC DNA]</scope>
    <source>
        <strain evidence="5 6">SAORIC-165</strain>
    </source>
</reference>
<organism evidence="5 6">
    <name type="scientific">Rubritalea profundi</name>
    <dbReference type="NCBI Taxonomy" id="1658618"/>
    <lineage>
        <taxon>Bacteria</taxon>
        <taxon>Pseudomonadati</taxon>
        <taxon>Verrucomicrobiota</taxon>
        <taxon>Verrucomicrobiia</taxon>
        <taxon>Verrucomicrobiales</taxon>
        <taxon>Rubritaleaceae</taxon>
        <taxon>Rubritalea</taxon>
    </lineage>
</organism>
<evidence type="ECO:0000256" key="2">
    <source>
        <dbReference type="ARBA" id="ARBA00023125"/>
    </source>
</evidence>
<feature type="domain" description="HTH gntR-type" evidence="4">
    <location>
        <begin position="8"/>
        <end position="58"/>
    </location>
</feature>
<keyword evidence="3" id="KW-0804">Transcription</keyword>
<dbReference type="AlphaFoldDB" id="A0A2S7TXS6"/>
<accession>A0A2S7TXS6</accession>
<dbReference type="InterPro" id="IPR036390">
    <property type="entry name" value="WH_DNA-bd_sf"/>
</dbReference>
<keyword evidence="6" id="KW-1185">Reference proteome</keyword>
<dbReference type="GO" id="GO:0003677">
    <property type="term" value="F:DNA binding"/>
    <property type="evidence" value="ECO:0007669"/>
    <property type="project" value="UniProtKB-KW"/>
</dbReference>
<evidence type="ECO:0000259" key="4">
    <source>
        <dbReference type="Pfam" id="PF00392"/>
    </source>
</evidence>
<dbReference type="RefSeq" id="WP_165788550.1">
    <property type="nucleotide sequence ID" value="NZ_MQWA01000001.1"/>
</dbReference>
<dbReference type="GO" id="GO:0003700">
    <property type="term" value="F:DNA-binding transcription factor activity"/>
    <property type="evidence" value="ECO:0007669"/>
    <property type="project" value="InterPro"/>
</dbReference>
<dbReference type="Proteomes" id="UP000239907">
    <property type="component" value="Unassembled WGS sequence"/>
</dbReference>
<evidence type="ECO:0000256" key="3">
    <source>
        <dbReference type="ARBA" id="ARBA00023163"/>
    </source>
</evidence>
<dbReference type="SUPFAM" id="SSF46785">
    <property type="entry name" value="Winged helix' DNA-binding domain"/>
    <property type="match status" value="1"/>
</dbReference>
<dbReference type="InterPro" id="IPR000524">
    <property type="entry name" value="Tscrpt_reg_HTH_GntR"/>
</dbReference>
<dbReference type="EMBL" id="MQWA01000001">
    <property type="protein sequence ID" value="PQJ27120.1"/>
    <property type="molecule type" value="Genomic_DNA"/>
</dbReference>
<evidence type="ECO:0000256" key="1">
    <source>
        <dbReference type="ARBA" id="ARBA00023015"/>
    </source>
</evidence>
<dbReference type="InterPro" id="IPR036388">
    <property type="entry name" value="WH-like_DNA-bd_sf"/>
</dbReference>
<comment type="caution">
    <text evidence="5">The sequence shown here is derived from an EMBL/GenBank/DDBJ whole genome shotgun (WGS) entry which is preliminary data.</text>
</comment>
<keyword evidence="2" id="KW-0238">DNA-binding</keyword>
<name>A0A2S7TXS6_9BACT</name>
<sequence>MTTYSIVEQVASHLREEILRGHWSGTIPGRGELAAELGMNTTTVEAALKQLEKEGLLVGQSAGRRRKIELPEELAKPPGLWVAILCYE</sequence>
<keyword evidence="1" id="KW-0805">Transcription regulation</keyword>
<gene>
    <name evidence="5" type="ORF">BSZ32_00450</name>
</gene>